<feature type="domain" description="Phage tail collar" evidence="1">
    <location>
        <begin position="285"/>
        <end position="332"/>
    </location>
</feature>
<sequence length="438" mass="47607">MKINRPNVDVKPFASQSKTEERTVFGSKEITDKLEKNLNSDFYRGWGIVPVSELPTMQDFNAVEFTISGLAAYLFQNGMAEYADKQTYYKNSLCVFEGDIYKSKTDNNAGNPLTDNTQWQSLKDAILAANIVQQLGSATDKVTSQKLVTDALNTKQAKGDYATKIELTQGLNTKLNSAAVKQTTGNSTTDVISQKACDDNYAKKDSWETFTAGEINIKSNGSYASLLFTKGDGNKLLLETAPGDAYFVYRDTKNNNKAVVTIPSAKNGTLALTADVDAINNYPVGAPIPWPQSTPPSGYLVCNGTDFDKVKYPQLALAYPSGKLPDLRGEFIRGVDPSRSVLSSQQATEIRTAALDYFGVDETVQESSIGTAFSNAETATNIFPKNAKAPNNEDLKAVLSDNVIFATQANSKALGNSGAVWISMRPRNIAFNYIVRAA</sequence>
<keyword evidence="5" id="KW-1185">Reference proteome</keyword>
<geneLocation type="plasmid" evidence="3 5">
    <name>paNv_CAN4</name>
</geneLocation>
<proteinExistence type="predicted"/>
<dbReference type="Pfam" id="PF07484">
    <property type="entry name" value="Collar"/>
    <property type="match status" value="1"/>
</dbReference>
<gene>
    <name evidence="2" type="ORF">ArsFIN_54600</name>
    <name evidence="3" type="ORF">QE258_24505</name>
</gene>
<evidence type="ECO:0000259" key="1">
    <source>
        <dbReference type="Pfam" id="PF07484"/>
    </source>
</evidence>
<dbReference type="InterPro" id="IPR051934">
    <property type="entry name" value="Phage_Tail_Fiber_Structural"/>
</dbReference>
<dbReference type="Proteomes" id="UP000295134">
    <property type="component" value="Plasmid pArsFIN11"/>
</dbReference>
<reference evidence="3" key="2">
    <citation type="submission" date="2023-04" db="EMBL/GenBank/DDBJ databases">
        <title>Genome dynamics across the evolutionary transition to endosymbiosis.</title>
        <authorList>
            <person name="Siozios S."/>
            <person name="Nadal-Jimenez P."/>
            <person name="Azagi T."/>
            <person name="Sprong H."/>
            <person name="Frost C.L."/>
            <person name="Parratt S.R."/>
            <person name="Taylor G."/>
            <person name="Brettell L."/>
            <person name="Lew K.C."/>
            <person name="Croft L."/>
            <person name="King K.C."/>
            <person name="Brockhurst M.A."/>
            <person name="Hypsa V."/>
            <person name="Novakova E."/>
            <person name="Darby A.C."/>
            <person name="Hurst G.D.D."/>
        </authorList>
    </citation>
    <scope>NUCLEOTIDE SEQUENCE</scope>
    <source>
        <strain evidence="3">ANv_CAN</strain>
        <plasmid evidence="3">paNv_CAN4</plasmid>
    </source>
</reference>
<dbReference type="SUPFAM" id="SSF88874">
    <property type="entry name" value="Receptor-binding domain of short tail fibre protein gp12"/>
    <property type="match status" value="1"/>
</dbReference>
<evidence type="ECO:0000313" key="5">
    <source>
        <dbReference type="Proteomes" id="UP001177592"/>
    </source>
</evidence>
<dbReference type="PANTHER" id="PTHR35191:SF1">
    <property type="entry name" value="PROPHAGE SIDE TAIL FIBER PROTEIN HOMOLOG STFQ-RELATED"/>
    <property type="match status" value="1"/>
</dbReference>
<keyword evidence="2" id="KW-0614">Plasmid</keyword>
<evidence type="ECO:0000313" key="4">
    <source>
        <dbReference type="Proteomes" id="UP000295134"/>
    </source>
</evidence>
<name>A0A4P7L266_9GAMM</name>
<evidence type="ECO:0000313" key="2">
    <source>
        <dbReference type="EMBL" id="QBY46849.1"/>
    </source>
</evidence>
<dbReference type="KEGG" id="ans:ArsFIN_54600"/>
<dbReference type="AlphaFoldDB" id="A0A4P7L266"/>
<protein>
    <submittedName>
        <fullName evidence="2">Phage Tail Collar Domain protein</fullName>
    </submittedName>
    <submittedName>
        <fullName evidence="3">Phage tail protein</fullName>
    </submittedName>
</protein>
<dbReference type="InterPro" id="IPR037053">
    <property type="entry name" value="Phage_tail_collar_dom_sf"/>
</dbReference>
<dbReference type="PANTHER" id="PTHR35191">
    <property type="entry name" value="PROPHAGE SIDE TAIL FIBER PROTEIN HOMOLOG STFQ-RELATED"/>
    <property type="match status" value="1"/>
</dbReference>
<geneLocation type="plasmid" evidence="4">
    <name>parsfin11</name>
</geneLocation>
<geneLocation type="plasmid" evidence="2">
    <name>pArsFIN11</name>
</geneLocation>
<dbReference type="Gene3D" id="3.90.1340.10">
    <property type="entry name" value="Phage tail collar domain"/>
    <property type="match status" value="1"/>
</dbReference>
<accession>A0A4P7L266</accession>
<organism evidence="2 4">
    <name type="scientific">Arsenophonus nasoniae</name>
    <name type="common">son-killer infecting Nasonia vitripennis</name>
    <dbReference type="NCBI Taxonomy" id="638"/>
    <lineage>
        <taxon>Bacteria</taxon>
        <taxon>Pseudomonadati</taxon>
        <taxon>Pseudomonadota</taxon>
        <taxon>Gammaproteobacteria</taxon>
        <taxon>Enterobacterales</taxon>
        <taxon>Morganellaceae</taxon>
        <taxon>Arsenophonus</taxon>
    </lineage>
</organism>
<dbReference type="GeneID" id="96879394"/>
<dbReference type="EMBL" id="CP123527">
    <property type="protein sequence ID" value="WGM08468.1"/>
    <property type="molecule type" value="Genomic_DNA"/>
</dbReference>
<reference evidence="2 4" key="1">
    <citation type="submission" date="2019-03" db="EMBL/GenBank/DDBJ databases">
        <title>Long-read sequencing reveals hyperdense prophage content in a complex bacterial symbiont genome.</title>
        <authorList>
            <person name="Frost C.L."/>
            <person name="Siozios S."/>
            <person name="Nadal-Jimenez P."/>
            <person name="Brockhurst M.A."/>
            <person name="King K.C."/>
            <person name="Darby A.C."/>
            <person name="Hurst G.D.D."/>
        </authorList>
    </citation>
    <scope>NUCLEOTIDE SEQUENCE [LARGE SCALE GENOMIC DNA]</scope>
    <source>
        <strain evidence="2 4">FIN</strain>
        <plasmid evidence="4">parsfin11</plasmid>
        <plasmid evidence="2">pArsFIN11</plasmid>
    </source>
</reference>
<dbReference type="InterPro" id="IPR011083">
    <property type="entry name" value="Phage_tail_collar_dom"/>
</dbReference>
<evidence type="ECO:0000313" key="3">
    <source>
        <dbReference type="EMBL" id="WGM08468.1"/>
    </source>
</evidence>
<dbReference type="Proteomes" id="UP001177592">
    <property type="component" value="Plasmid paNv_CAN4"/>
</dbReference>
<dbReference type="EMBL" id="CP038623">
    <property type="protein sequence ID" value="QBY46849.1"/>
    <property type="molecule type" value="Genomic_DNA"/>
</dbReference>
<dbReference type="RefSeq" id="WP_246067635.1">
    <property type="nucleotide sequence ID" value="NZ_CP038623.1"/>
</dbReference>